<evidence type="ECO:0000313" key="2">
    <source>
        <dbReference type="EMBL" id="CAJ1931298.1"/>
    </source>
</evidence>
<dbReference type="Proteomes" id="UP001189624">
    <property type="component" value="Chromosome 2"/>
</dbReference>
<name>A0AA86S7T2_9FABA</name>
<reference evidence="2" key="1">
    <citation type="submission" date="2023-10" db="EMBL/GenBank/DDBJ databases">
        <authorList>
            <person name="Domelevo Entfellner J.-B."/>
        </authorList>
    </citation>
    <scope>NUCLEOTIDE SEQUENCE</scope>
</reference>
<dbReference type="Gramene" id="rna-AYBTSS11_LOCUS5174">
    <property type="protein sequence ID" value="CAJ1931298.1"/>
    <property type="gene ID" value="gene-AYBTSS11_LOCUS5174"/>
</dbReference>
<keyword evidence="3" id="KW-1185">Reference proteome</keyword>
<evidence type="ECO:0000256" key="1">
    <source>
        <dbReference type="SAM" id="MobiDB-lite"/>
    </source>
</evidence>
<protein>
    <submittedName>
        <fullName evidence="2">Uncharacterized protein</fullName>
    </submittedName>
</protein>
<proteinExistence type="predicted"/>
<accession>A0AA86S7T2</accession>
<gene>
    <name evidence="2" type="ORF">AYBTSS11_LOCUS5174</name>
</gene>
<organism evidence="2 3">
    <name type="scientific">Sphenostylis stenocarpa</name>
    <dbReference type="NCBI Taxonomy" id="92480"/>
    <lineage>
        <taxon>Eukaryota</taxon>
        <taxon>Viridiplantae</taxon>
        <taxon>Streptophyta</taxon>
        <taxon>Embryophyta</taxon>
        <taxon>Tracheophyta</taxon>
        <taxon>Spermatophyta</taxon>
        <taxon>Magnoliopsida</taxon>
        <taxon>eudicotyledons</taxon>
        <taxon>Gunneridae</taxon>
        <taxon>Pentapetalae</taxon>
        <taxon>rosids</taxon>
        <taxon>fabids</taxon>
        <taxon>Fabales</taxon>
        <taxon>Fabaceae</taxon>
        <taxon>Papilionoideae</taxon>
        <taxon>50 kb inversion clade</taxon>
        <taxon>NPAAA clade</taxon>
        <taxon>indigoferoid/millettioid clade</taxon>
        <taxon>Phaseoleae</taxon>
        <taxon>Sphenostylis</taxon>
    </lineage>
</organism>
<evidence type="ECO:0000313" key="3">
    <source>
        <dbReference type="Proteomes" id="UP001189624"/>
    </source>
</evidence>
<dbReference type="AlphaFoldDB" id="A0AA86S7T2"/>
<dbReference type="EMBL" id="OY731399">
    <property type="protein sequence ID" value="CAJ1931298.1"/>
    <property type="molecule type" value="Genomic_DNA"/>
</dbReference>
<sequence length="54" mass="6092">MPNLERCGNAGDKTQRGASEMFLPNFSNPNNAMKELVGKQEKHFNYALTCYLIV</sequence>
<feature type="region of interest" description="Disordered" evidence="1">
    <location>
        <begin position="1"/>
        <end position="24"/>
    </location>
</feature>